<feature type="domain" description="N-acetyltransferase" evidence="1">
    <location>
        <begin position="1"/>
        <end position="96"/>
    </location>
</feature>
<evidence type="ECO:0000313" key="4">
    <source>
        <dbReference type="Proteomes" id="UP000523079"/>
    </source>
</evidence>
<proteinExistence type="predicted"/>
<dbReference type="PANTHER" id="PTHR31435:SF10">
    <property type="entry name" value="BSR4717 PROTEIN"/>
    <property type="match status" value="1"/>
</dbReference>
<dbReference type="CDD" id="cd04301">
    <property type="entry name" value="NAT_SF"/>
    <property type="match status" value="1"/>
</dbReference>
<dbReference type="PROSITE" id="PS51186">
    <property type="entry name" value="GNAT"/>
    <property type="match status" value="1"/>
</dbReference>
<dbReference type="Gene3D" id="3.40.630.30">
    <property type="match status" value="1"/>
</dbReference>
<dbReference type="PROSITE" id="PS51729">
    <property type="entry name" value="GNAT_YJDJ"/>
    <property type="match status" value="1"/>
</dbReference>
<dbReference type="InterPro" id="IPR016181">
    <property type="entry name" value="Acyl_CoA_acyltransferase"/>
</dbReference>
<protein>
    <recommendedName>
        <fullName evidence="5">N-acetyltransferase domain-containing protein</fullName>
    </recommendedName>
</protein>
<dbReference type="AlphaFoldDB" id="A0A7W3IV07"/>
<dbReference type="Pfam" id="PF14542">
    <property type="entry name" value="Acetyltransf_CG"/>
    <property type="match status" value="1"/>
</dbReference>
<dbReference type="GO" id="GO:0016747">
    <property type="term" value="F:acyltransferase activity, transferring groups other than amino-acyl groups"/>
    <property type="evidence" value="ECO:0007669"/>
    <property type="project" value="InterPro"/>
</dbReference>
<dbReference type="InterPro" id="IPR045057">
    <property type="entry name" value="Gcn5-rel_NAT"/>
</dbReference>
<reference evidence="3 4" key="1">
    <citation type="submission" date="2020-07" db="EMBL/GenBank/DDBJ databases">
        <title>Sequencing the genomes of 1000 actinobacteria strains.</title>
        <authorList>
            <person name="Klenk H.-P."/>
        </authorList>
    </citation>
    <scope>NUCLEOTIDE SEQUENCE [LARGE SCALE GENOMIC DNA]</scope>
    <source>
        <strain evidence="3 4">DSM 100723</strain>
    </source>
</reference>
<dbReference type="PANTHER" id="PTHR31435">
    <property type="entry name" value="PROTEIN NATD1"/>
    <property type="match status" value="1"/>
</dbReference>
<dbReference type="InterPro" id="IPR000182">
    <property type="entry name" value="GNAT_dom"/>
</dbReference>
<evidence type="ECO:0000313" key="3">
    <source>
        <dbReference type="EMBL" id="MBA8795680.1"/>
    </source>
</evidence>
<keyword evidence="4" id="KW-1185">Reference proteome</keyword>
<evidence type="ECO:0000259" key="1">
    <source>
        <dbReference type="PROSITE" id="PS51186"/>
    </source>
</evidence>
<accession>A0A7W3IV07</accession>
<gene>
    <name evidence="3" type="ORF">FHX74_003316</name>
</gene>
<feature type="domain" description="N-acetyltransferase" evidence="2">
    <location>
        <begin position="6"/>
        <end position="94"/>
    </location>
</feature>
<dbReference type="InterPro" id="IPR031165">
    <property type="entry name" value="GNAT_YJDJ"/>
</dbReference>
<name>A0A7W3IV07_9ACTN</name>
<evidence type="ECO:0008006" key="5">
    <source>
        <dbReference type="Google" id="ProtNLM"/>
    </source>
</evidence>
<sequence>MSPEFRRDDTASRYLATEDGQQLGLIDFTLSDDRDKIVILHTETVPAARGRGIADQLTRFAVDDIREQGFKIVPVCPFTEAWFDSHPDETDILGVV</sequence>
<organism evidence="3 4">
    <name type="scientific">Microlunatus kandeliicorticis</name>
    <dbReference type="NCBI Taxonomy" id="1759536"/>
    <lineage>
        <taxon>Bacteria</taxon>
        <taxon>Bacillati</taxon>
        <taxon>Actinomycetota</taxon>
        <taxon>Actinomycetes</taxon>
        <taxon>Propionibacteriales</taxon>
        <taxon>Propionibacteriaceae</taxon>
        <taxon>Microlunatus</taxon>
    </lineage>
</organism>
<dbReference type="EMBL" id="JACGWT010000005">
    <property type="protein sequence ID" value="MBA8795680.1"/>
    <property type="molecule type" value="Genomic_DNA"/>
</dbReference>
<dbReference type="Proteomes" id="UP000523079">
    <property type="component" value="Unassembled WGS sequence"/>
</dbReference>
<dbReference type="SUPFAM" id="SSF55729">
    <property type="entry name" value="Acyl-CoA N-acyltransferases (Nat)"/>
    <property type="match status" value="1"/>
</dbReference>
<comment type="caution">
    <text evidence="3">The sequence shown here is derived from an EMBL/GenBank/DDBJ whole genome shotgun (WGS) entry which is preliminary data.</text>
</comment>
<evidence type="ECO:0000259" key="2">
    <source>
        <dbReference type="PROSITE" id="PS51729"/>
    </source>
</evidence>